<evidence type="ECO:0000313" key="1">
    <source>
        <dbReference type="EMBL" id="RCK61665.1"/>
    </source>
</evidence>
<reference evidence="1 2" key="1">
    <citation type="submission" date="2018-07" db="EMBL/GenBank/DDBJ databases">
        <title>Microbacterium endoborsara sp. nov., a novel actinobacterium isolated from Borszczowia aralocaspica.</title>
        <authorList>
            <person name="An D."/>
        </authorList>
    </citation>
    <scope>NUCLEOTIDE SEQUENCE [LARGE SCALE GENOMIC DNA]</scope>
    <source>
        <strain evidence="1 2">C1.15228</strain>
    </source>
</reference>
<protein>
    <submittedName>
        <fullName evidence="1">Uncharacterized protein</fullName>
    </submittedName>
</protein>
<evidence type="ECO:0000313" key="2">
    <source>
        <dbReference type="Proteomes" id="UP000253508"/>
    </source>
</evidence>
<dbReference type="EMBL" id="QORO01000001">
    <property type="protein sequence ID" value="RCK61665.1"/>
    <property type="molecule type" value="Genomic_DNA"/>
</dbReference>
<sequence>MTEYVDLGHGRGWASAEAAASIRRIDAALGHEMQITEAGRSAEQADANHAAYQAYLNGTGPWAPLAFDSKNSVHCWGNAIDTDEGQQHLELLEDHGWIRTVYRGGVLIEPWHFEYATTRDNHYTTESEDDMFTETDRANLEFIKNQLGGSGSRKTSAREDLDQVIRNQETHSSALGWIKQRIGGSVKNAGQSLTDLLRR</sequence>
<proteinExistence type="predicted"/>
<accession>A0A367Y727</accession>
<gene>
    <name evidence="1" type="ORF">DTO57_03295</name>
</gene>
<dbReference type="SUPFAM" id="SSF55166">
    <property type="entry name" value="Hedgehog/DD-peptidase"/>
    <property type="match status" value="1"/>
</dbReference>
<comment type="caution">
    <text evidence="1">The sequence shown here is derived from an EMBL/GenBank/DDBJ whole genome shotgun (WGS) entry which is preliminary data.</text>
</comment>
<dbReference type="AlphaFoldDB" id="A0A367Y727"/>
<keyword evidence="2" id="KW-1185">Reference proteome</keyword>
<organism evidence="1 2">
    <name type="scientific">Microbacterium sorbitolivorans</name>
    <dbReference type="NCBI Taxonomy" id="1867410"/>
    <lineage>
        <taxon>Bacteria</taxon>
        <taxon>Bacillati</taxon>
        <taxon>Actinomycetota</taxon>
        <taxon>Actinomycetes</taxon>
        <taxon>Micrococcales</taxon>
        <taxon>Microbacteriaceae</taxon>
        <taxon>Microbacterium</taxon>
    </lineage>
</organism>
<dbReference type="InterPro" id="IPR009045">
    <property type="entry name" value="Zn_M74/Hedgehog-like"/>
</dbReference>
<dbReference type="OrthoDB" id="5083734at2"/>
<name>A0A367Y727_9MICO</name>
<dbReference type="RefSeq" id="WP_114116770.1">
    <property type="nucleotide sequence ID" value="NZ_BMHU01000001.1"/>
</dbReference>
<dbReference type="Proteomes" id="UP000253508">
    <property type="component" value="Unassembled WGS sequence"/>
</dbReference>